<keyword evidence="2" id="KW-1185">Reference proteome</keyword>
<evidence type="ECO:0000313" key="2">
    <source>
        <dbReference type="Proteomes" id="UP001152519"/>
    </source>
</evidence>
<protein>
    <submittedName>
        <fullName evidence="1">4-hydroxymandelate oxidase</fullName>
    </submittedName>
</protein>
<gene>
    <name evidence="1" type="ORF">SCOCK_70060</name>
</gene>
<proteinExistence type="predicted"/>
<accession>A0A9W4DYA2</accession>
<sequence>MMRTFVPHGAAAALPAGWGVRRTARLAFPGPSALAADPAHTERLRVYLADLLQPYGLALDEAALARGGQSYGEMAEALIAQAVPPGESVDLLVLAYSVPDITPGRATTTWLSHLCPGTPMALAVSDQGPAAAFTALRLIQAYAAGAGLLRALLLVVEQDALPYDPGVPVALPTGSHGVALLLGPPAPGERTATIGALTTSAAPGRPGAEALAGAGGAHVPVTAIVGPALPPPPGAHRVRTADAGRPTTGVWWELAAELAAPPPGPHRLVLADQATDRGTVSLAAFDVAAAVRHAATAGRRP</sequence>
<dbReference type="Proteomes" id="UP001152519">
    <property type="component" value="Unassembled WGS sequence"/>
</dbReference>
<dbReference type="EMBL" id="CAJSLV010000103">
    <property type="protein sequence ID" value="CAG6398376.1"/>
    <property type="molecule type" value="Genomic_DNA"/>
</dbReference>
<comment type="caution">
    <text evidence="1">The sequence shown here is derived from an EMBL/GenBank/DDBJ whole genome shotgun (WGS) entry which is preliminary data.</text>
</comment>
<organism evidence="1 2">
    <name type="scientific">Actinacidiphila cocklensis</name>
    <dbReference type="NCBI Taxonomy" id="887465"/>
    <lineage>
        <taxon>Bacteria</taxon>
        <taxon>Bacillati</taxon>
        <taxon>Actinomycetota</taxon>
        <taxon>Actinomycetes</taxon>
        <taxon>Kitasatosporales</taxon>
        <taxon>Streptomycetaceae</taxon>
        <taxon>Actinacidiphila</taxon>
    </lineage>
</organism>
<name>A0A9W4DYA2_9ACTN</name>
<dbReference type="AlphaFoldDB" id="A0A9W4DYA2"/>
<evidence type="ECO:0000313" key="1">
    <source>
        <dbReference type="EMBL" id="CAG6398376.1"/>
    </source>
</evidence>
<reference evidence="1" key="1">
    <citation type="submission" date="2021-05" db="EMBL/GenBank/DDBJ databases">
        <authorList>
            <person name="Arsene-Ploetze F."/>
        </authorList>
    </citation>
    <scope>NUCLEOTIDE SEQUENCE</scope>
    <source>
        <strain evidence="1">DSM 42138</strain>
    </source>
</reference>
<dbReference type="RefSeq" id="WP_251499678.1">
    <property type="nucleotide sequence ID" value="NZ_CAJSLV010000103.1"/>
</dbReference>